<feature type="chain" id="PRO_5021222199" description="HIG1 domain-containing protein" evidence="2">
    <location>
        <begin position="23"/>
        <end position="58"/>
    </location>
</feature>
<feature type="signal peptide" evidence="2">
    <location>
        <begin position="1"/>
        <end position="22"/>
    </location>
</feature>
<dbReference type="RefSeq" id="WP_185156840.1">
    <property type="nucleotide sequence ID" value="NZ_CABFPH010000030.1"/>
</dbReference>
<dbReference type="AlphaFoldDB" id="A0A509EF66"/>
<evidence type="ECO:0000256" key="1">
    <source>
        <dbReference type="SAM" id="MobiDB-lite"/>
    </source>
</evidence>
<gene>
    <name evidence="3" type="ORF">MET9862_02462</name>
</gene>
<organism evidence="3 4">
    <name type="scientific">Methylobacterium symbioticum</name>
    <dbReference type="NCBI Taxonomy" id="2584084"/>
    <lineage>
        <taxon>Bacteria</taxon>
        <taxon>Pseudomonadati</taxon>
        <taxon>Pseudomonadota</taxon>
        <taxon>Alphaproteobacteria</taxon>
        <taxon>Hyphomicrobiales</taxon>
        <taxon>Methylobacteriaceae</taxon>
        <taxon>Methylobacterium</taxon>
    </lineage>
</organism>
<sequence>MLGRIWQAAKVTLALGAMIAAALISADKLDHDRRDIARRAQAAPEPVMTGSVSPSSGR</sequence>
<evidence type="ECO:0000256" key="2">
    <source>
        <dbReference type="SAM" id="SignalP"/>
    </source>
</evidence>
<name>A0A509EF66_9HYPH</name>
<reference evidence="3 4" key="1">
    <citation type="submission" date="2019-06" db="EMBL/GenBank/DDBJ databases">
        <authorList>
            <person name="Rodrigo-Torres L."/>
            <person name="Arahal R. D."/>
            <person name="Lucena T."/>
        </authorList>
    </citation>
    <scope>NUCLEOTIDE SEQUENCE [LARGE SCALE GENOMIC DNA]</scope>
    <source>
        <strain evidence="3 4">SB0023/3</strain>
    </source>
</reference>
<protein>
    <recommendedName>
        <fullName evidence="5">HIG1 domain-containing protein</fullName>
    </recommendedName>
</protein>
<dbReference type="Proteomes" id="UP000410984">
    <property type="component" value="Unassembled WGS sequence"/>
</dbReference>
<feature type="region of interest" description="Disordered" evidence="1">
    <location>
        <begin position="39"/>
        <end position="58"/>
    </location>
</feature>
<keyword evidence="4" id="KW-1185">Reference proteome</keyword>
<dbReference type="EMBL" id="CABFPH010000030">
    <property type="protein sequence ID" value="VUD71873.1"/>
    <property type="molecule type" value="Genomic_DNA"/>
</dbReference>
<evidence type="ECO:0008006" key="5">
    <source>
        <dbReference type="Google" id="ProtNLM"/>
    </source>
</evidence>
<proteinExistence type="predicted"/>
<accession>A0A509EF66</accession>
<keyword evidence="2" id="KW-0732">Signal</keyword>
<evidence type="ECO:0000313" key="3">
    <source>
        <dbReference type="EMBL" id="VUD71873.1"/>
    </source>
</evidence>
<evidence type="ECO:0000313" key="4">
    <source>
        <dbReference type="Proteomes" id="UP000410984"/>
    </source>
</evidence>